<dbReference type="PANTHER" id="PTHR21015:SF22">
    <property type="entry name" value="GLYCOSYLTRANSFERASE"/>
    <property type="match status" value="1"/>
</dbReference>
<dbReference type="EMBL" id="JFKB01000005">
    <property type="protein sequence ID" value="OSQ48496.1"/>
    <property type="molecule type" value="Genomic_DNA"/>
</dbReference>
<sequence length="375" mass="40426">MTDVMIYVQHLLGIGHVRRIALINAELKRLGISTTVVSGGIPDATLDFGSDDVIQLPPCRSADSGFSGLIDQNGNAVDDAWKNNRKQALLTAFEKTAPKLLLIEMFPFGRRAFRFELLPLLERAGQAGVVRICSVRDLLVRKSDRSKEAWMRDVARSHFDGVLVHGDPALFGFGQSFPYADDIADMIEYTGYVAPKTGVTIGDRNGVLVSAGGGAVGAALIETAMAARHLSKRYADHRWDIVAGPHFPADAFSRLGENLPGGVTLHRFLPDFRDRMAQCCVSVSQAGYNTLMDVLATRTASVMVPFADGGESEQSERAAILASKGVLSLLNPDDLTPQSLINQIDQAKNPAKLDISLDGAGITAAKIAERIRGKV</sequence>
<comment type="caution">
    <text evidence="2">The sequence shown here is derived from an EMBL/GenBank/DDBJ whole genome shotgun (WGS) entry which is preliminary data.</text>
</comment>
<protein>
    <submittedName>
        <fullName evidence="2">Glycosyl transferase</fullName>
    </submittedName>
</protein>
<reference evidence="2 3" key="1">
    <citation type="submission" date="2014-03" db="EMBL/GenBank/DDBJ databases">
        <title>The draft genome sequence of Thalassospira alkalitolerans JCM 18968.</title>
        <authorList>
            <person name="Lai Q."/>
            <person name="Shao Z."/>
        </authorList>
    </citation>
    <scope>NUCLEOTIDE SEQUENCE [LARGE SCALE GENOMIC DNA]</scope>
    <source>
        <strain evidence="2 3">JCM 18968</strain>
    </source>
</reference>
<evidence type="ECO:0000313" key="2">
    <source>
        <dbReference type="EMBL" id="OSQ48496.1"/>
    </source>
</evidence>
<proteinExistence type="predicted"/>
<dbReference type="AlphaFoldDB" id="A0A1Y2LCE1"/>
<dbReference type="Pfam" id="PF04101">
    <property type="entry name" value="Glyco_tran_28_C"/>
    <property type="match status" value="1"/>
</dbReference>
<dbReference type="OrthoDB" id="503443at2"/>
<evidence type="ECO:0000259" key="1">
    <source>
        <dbReference type="Pfam" id="PF04101"/>
    </source>
</evidence>
<evidence type="ECO:0000313" key="3">
    <source>
        <dbReference type="Proteomes" id="UP000193396"/>
    </source>
</evidence>
<name>A0A1Y2LCE1_9PROT</name>
<accession>A0A1Y2LCE1</accession>
<dbReference type="Proteomes" id="UP000193396">
    <property type="component" value="Unassembled WGS sequence"/>
</dbReference>
<dbReference type="PANTHER" id="PTHR21015">
    <property type="entry name" value="UDP-N-ACETYLGLUCOSAMINE--N-ACETYLMURAMYL-(PENTAPEPTIDE) PYROPHOSPHORYL-UNDECAPRENOL N-ACETYLGLUCOSAMINE TRANSFERASE 1"/>
    <property type="match status" value="1"/>
</dbReference>
<keyword evidence="2" id="KW-0808">Transferase</keyword>
<feature type="domain" description="Glycosyl transferase family 28 C-terminal" evidence="1">
    <location>
        <begin position="263"/>
        <end position="351"/>
    </location>
</feature>
<dbReference type="Gene3D" id="3.40.50.2000">
    <property type="entry name" value="Glycogen Phosphorylase B"/>
    <property type="match status" value="1"/>
</dbReference>
<dbReference type="SUPFAM" id="SSF53756">
    <property type="entry name" value="UDP-Glycosyltransferase/glycogen phosphorylase"/>
    <property type="match status" value="1"/>
</dbReference>
<dbReference type="RefSeq" id="WP_085618236.1">
    <property type="nucleotide sequence ID" value="NZ_JFKB01000005.1"/>
</dbReference>
<dbReference type="InterPro" id="IPR007235">
    <property type="entry name" value="Glyco_trans_28_C"/>
</dbReference>
<organism evidence="2 3">
    <name type="scientific">Thalassospira alkalitolerans</name>
    <dbReference type="NCBI Taxonomy" id="1293890"/>
    <lineage>
        <taxon>Bacteria</taxon>
        <taxon>Pseudomonadati</taxon>
        <taxon>Pseudomonadota</taxon>
        <taxon>Alphaproteobacteria</taxon>
        <taxon>Rhodospirillales</taxon>
        <taxon>Thalassospiraceae</taxon>
        <taxon>Thalassospira</taxon>
    </lineage>
</organism>
<dbReference type="STRING" id="1293890.TALK_09685"/>
<dbReference type="GO" id="GO:0016758">
    <property type="term" value="F:hexosyltransferase activity"/>
    <property type="evidence" value="ECO:0007669"/>
    <property type="project" value="InterPro"/>
</dbReference>
<gene>
    <name evidence="2" type="ORF">TALK_09685</name>
</gene>
<keyword evidence="3" id="KW-1185">Reference proteome</keyword>